<evidence type="ECO:0000313" key="13">
    <source>
        <dbReference type="EMBL" id="MFK4752071.1"/>
    </source>
</evidence>
<evidence type="ECO:0000259" key="10">
    <source>
        <dbReference type="PROSITE" id="PS51192"/>
    </source>
</evidence>
<dbReference type="InterPro" id="IPR054712">
    <property type="entry name" value="Cas3-like_dom"/>
</dbReference>
<gene>
    <name evidence="13" type="primary">cas3</name>
    <name evidence="13" type="ORF">WG929_06590</name>
</gene>
<evidence type="ECO:0000259" key="11">
    <source>
        <dbReference type="PROSITE" id="PS51194"/>
    </source>
</evidence>
<dbReference type="RefSeq" id="WP_416205405.1">
    <property type="nucleotide sequence ID" value="NZ_JBBKTX010000006.1"/>
</dbReference>
<dbReference type="SUPFAM" id="SSF52540">
    <property type="entry name" value="P-loop containing nucleoside triphosphate hydrolases"/>
    <property type="match status" value="1"/>
</dbReference>
<dbReference type="PROSITE" id="PS51643">
    <property type="entry name" value="HD_CAS3"/>
    <property type="match status" value="1"/>
</dbReference>
<protein>
    <submittedName>
        <fullName evidence="13">CRISPR-associated helicase Cas3</fullName>
    </submittedName>
</protein>
<dbReference type="InterPro" id="IPR027417">
    <property type="entry name" value="P-loop_NTPase"/>
</dbReference>
<organism evidence="13 14">
    <name type="scientific">Oceanobacter antarcticus</name>
    <dbReference type="NCBI Taxonomy" id="3133425"/>
    <lineage>
        <taxon>Bacteria</taxon>
        <taxon>Pseudomonadati</taxon>
        <taxon>Pseudomonadota</taxon>
        <taxon>Gammaproteobacteria</taxon>
        <taxon>Oceanospirillales</taxon>
        <taxon>Oceanospirillaceae</taxon>
        <taxon>Oceanobacter</taxon>
    </lineage>
</organism>
<evidence type="ECO:0000256" key="5">
    <source>
        <dbReference type="ARBA" id="ARBA00022741"/>
    </source>
</evidence>
<evidence type="ECO:0000256" key="1">
    <source>
        <dbReference type="ARBA" id="ARBA00006847"/>
    </source>
</evidence>
<evidence type="ECO:0000256" key="6">
    <source>
        <dbReference type="ARBA" id="ARBA00022801"/>
    </source>
</evidence>
<comment type="similarity">
    <text evidence="1">In the N-terminal section; belongs to the CRISPR-associated nuclease Cas3-HD family.</text>
</comment>
<accession>A0ABW8NGK2</accession>
<dbReference type="Pfam" id="PF22590">
    <property type="entry name" value="Cas3-like_C_2"/>
    <property type="match status" value="1"/>
</dbReference>
<dbReference type="PROSITE" id="PS51194">
    <property type="entry name" value="HELICASE_CTER"/>
    <property type="match status" value="1"/>
</dbReference>
<keyword evidence="5" id="KW-0547">Nucleotide-binding</keyword>
<dbReference type="NCBIfam" id="TIGR01587">
    <property type="entry name" value="cas3_core"/>
    <property type="match status" value="1"/>
</dbReference>
<dbReference type="SMART" id="SM00487">
    <property type="entry name" value="DEXDc"/>
    <property type="match status" value="1"/>
</dbReference>
<feature type="domain" description="Helicase ATP-binding" evidence="10">
    <location>
        <begin position="291"/>
        <end position="504"/>
    </location>
</feature>
<name>A0ABW8NGK2_9GAMM</name>
<keyword evidence="9" id="KW-0051">Antiviral defense</keyword>
<dbReference type="NCBIfam" id="TIGR01596">
    <property type="entry name" value="cas3_HD"/>
    <property type="match status" value="1"/>
</dbReference>
<keyword evidence="7" id="KW-0347">Helicase</keyword>
<evidence type="ECO:0000256" key="8">
    <source>
        <dbReference type="ARBA" id="ARBA00022840"/>
    </source>
</evidence>
<dbReference type="InterPro" id="IPR006483">
    <property type="entry name" value="CRISPR-assoc_Cas3_HD"/>
</dbReference>
<comment type="similarity">
    <text evidence="2">In the central section; belongs to the CRISPR-associated helicase Cas3 family.</text>
</comment>
<feature type="domain" description="HD Cas3-type" evidence="12">
    <location>
        <begin position="19"/>
        <end position="225"/>
    </location>
</feature>
<evidence type="ECO:0000256" key="3">
    <source>
        <dbReference type="ARBA" id="ARBA00022722"/>
    </source>
</evidence>
<dbReference type="SMART" id="SM00490">
    <property type="entry name" value="HELICc"/>
    <property type="match status" value="1"/>
</dbReference>
<keyword evidence="8" id="KW-0067">ATP-binding</keyword>
<evidence type="ECO:0000256" key="4">
    <source>
        <dbReference type="ARBA" id="ARBA00022723"/>
    </source>
</evidence>
<evidence type="ECO:0000256" key="2">
    <source>
        <dbReference type="ARBA" id="ARBA00009046"/>
    </source>
</evidence>
<dbReference type="InterPro" id="IPR014001">
    <property type="entry name" value="Helicase_ATP-bd"/>
</dbReference>
<comment type="caution">
    <text evidence="13">The sequence shown here is derived from an EMBL/GenBank/DDBJ whole genome shotgun (WGS) entry which is preliminary data.</text>
</comment>
<keyword evidence="3" id="KW-0540">Nuclease</keyword>
<dbReference type="InterPro" id="IPR001650">
    <property type="entry name" value="Helicase_C-like"/>
</dbReference>
<dbReference type="Pfam" id="PF18019">
    <property type="entry name" value="Cas3_HD"/>
    <property type="match status" value="1"/>
</dbReference>
<dbReference type="InterPro" id="IPR006474">
    <property type="entry name" value="Helicase_Cas3_CRISPR-ass_core"/>
</dbReference>
<dbReference type="EMBL" id="JBBKTX010000006">
    <property type="protein sequence ID" value="MFK4752071.1"/>
    <property type="molecule type" value="Genomic_DNA"/>
</dbReference>
<dbReference type="PROSITE" id="PS51192">
    <property type="entry name" value="HELICASE_ATP_BIND_1"/>
    <property type="match status" value="1"/>
</dbReference>
<evidence type="ECO:0000256" key="7">
    <source>
        <dbReference type="ARBA" id="ARBA00022806"/>
    </source>
</evidence>
<feature type="domain" description="Helicase C-terminal" evidence="11">
    <location>
        <begin position="562"/>
        <end position="737"/>
    </location>
</feature>
<dbReference type="Gene3D" id="1.10.3210.30">
    <property type="match status" value="1"/>
</dbReference>
<dbReference type="InterPro" id="IPR050547">
    <property type="entry name" value="DEAD_box_RNA_helicases"/>
</dbReference>
<keyword evidence="14" id="KW-1185">Reference proteome</keyword>
<keyword evidence="4" id="KW-0479">Metal-binding</keyword>
<dbReference type="InterPro" id="IPR038257">
    <property type="entry name" value="CRISPR-assoc_Cas3_HD_sf"/>
</dbReference>
<evidence type="ECO:0000313" key="14">
    <source>
        <dbReference type="Proteomes" id="UP001620597"/>
    </source>
</evidence>
<reference evidence="13 14" key="1">
    <citation type="submission" date="2024-03" db="EMBL/GenBank/DDBJ databases">
        <title>High-quality draft genome sequence of Oceanobacter sp. wDCs-4.</title>
        <authorList>
            <person name="Dong C."/>
        </authorList>
    </citation>
    <scope>NUCLEOTIDE SEQUENCE [LARGE SCALE GENOMIC DNA]</scope>
    <source>
        <strain evidence="14">wDCs-4</strain>
    </source>
</reference>
<dbReference type="CDD" id="cd09641">
    <property type="entry name" value="Cas3''_I"/>
    <property type="match status" value="1"/>
</dbReference>
<dbReference type="Pfam" id="PF04851">
    <property type="entry name" value="ResIII"/>
    <property type="match status" value="1"/>
</dbReference>
<sequence>MVENNYYRYLGKANAGKDNTARYHLLAYHSLDVAATGYLLLSQQDGLLNDLSDLLELPPESLKRLLTFLLALHDLGKFSAAFQQLPVFSAFSSGLKPPARSYDASTHRHDRLGSYLVEQLFRKGQIDIPGWNNRPVHARKSALQFGKLMDVVLGHHGKPINARTDGMQAFYCEENIADASAFVADLFNLLDVDLPVEQLVDREWQGRFALASWVLAGWAVISDWVGSDQQYFHYRTDAMSVDEYWPIAQQNARRALDATDLMVGIRASNFPGFQSLFGFEPTPLQHWAEHIELSEQPQLFILEDITGSGKTEAALTLVHRLMAAKHAQGFYFGLPTMATANAMFHRLADHYLKMFDTSSGRKPSLVLAHSARAMDERFREAVGVQGADDSAYDRDDETASLYCNQWLADSRKKALLAPVGVGTIDQALLGVLPRKHQSLRVLGLHHKVLVFDEVHSADAYQLQLLETLLKLHLHQGGSVILLTATLSFDARERLCRIWNEVPVSSWGKPLTGPWLTQSRRLDDFPLATRVARGEIPDEAAVGSRAAVSRRVDVDFLHDVDVVIQQLLAAAKTGRCVVWVRNTVGDAQQAYDTINQQLANAPSDSGFTCETLLFHSRFTLHDRKRIERQVLHWIGKTSQPALRAGKIIICTQVFQESLDVDADLLITDLCPIDDLIQRAGRLHRHLREHRSGETPKLQVYSPEWQEQPALDWLQQNFRATQAVYQSPASLWMAMKVLRAQGGYRMPDDARRLIESVYGELAPALPEAFEGLELEYRTAQRLKASTGQIRRISIEQGYSWGVADGDWPEDQSDLSTRYQEVDQDSLVLVRRVDDQLIPWVTDAQFAIELSTVKLASNKRKQLTALLGPSDGKSGSPDVLDFLQRYRNARYQYLWLAEEDEVMRYCMESGVIAGVINKS</sequence>
<proteinExistence type="inferred from homology"/>
<dbReference type="PANTHER" id="PTHR47963">
    <property type="entry name" value="DEAD-BOX ATP-DEPENDENT RNA HELICASE 47, MITOCHONDRIAL"/>
    <property type="match status" value="1"/>
</dbReference>
<dbReference type="Proteomes" id="UP001620597">
    <property type="component" value="Unassembled WGS sequence"/>
</dbReference>
<dbReference type="InterPro" id="IPR006935">
    <property type="entry name" value="Helicase/UvrB_N"/>
</dbReference>
<evidence type="ECO:0000256" key="9">
    <source>
        <dbReference type="ARBA" id="ARBA00023118"/>
    </source>
</evidence>
<dbReference type="Gene3D" id="3.40.50.300">
    <property type="entry name" value="P-loop containing nucleotide triphosphate hydrolases"/>
    <property type="match status" value="2"/>
</dbReference>
<keyword evidence="6" id="KW-0378">Hydrolase</keyword>
<evidence type="ECO:0000259" key="12">
    <source>
        <dbReference type="PROSITE" id="PS51643"/>
    </source>
</evidence>
<dbReference type="PANTHER" id="PTHR47963:SF9">
    <property type="entry name" value="CRISPR-ASSOCIATED ENDONUCLEASE_HELICASE CAS3"/>
    <property type="match status" value="1"/>
</dbReference>